<comment type="subcellular location">
    <subcellularLocation>
        <location evidence="1">Cell inner membrane</location>
        <topology evidence="1">Peripheral membrane protein</topology>
    </subcellularLocation>
</comment>
<evidence type="ECO:0000256" key="3">
    <source>
        <dbReference type="ARBA" id="ARBA00022448"/>
    </source>
</evidence>
<reference evidence="7" key="1">
    <citation type="journal article" date="2014" name="Int. J. Syst. Evol. Microbiol.">
        <title>Complete genome sequence of Corynebacterium casei LMG S-19264T (=DSM 44701T), isolated from a smear-ripened cheese.</title>
        <authorList>
            <consortium name="US DOE Joint Genome Institute (JGI-PGF)"/>
            <person name="Walter F."/>
            <person name="Albersmeier A."/>
            <person name="Kalinowski J."/>
            <person name="Ruckert C."/>
        </authorList>
    </citation>
    <scope>NUCLEOTIDE SEQUENCE</scope>
    <source>
        <strain evidence="7">CGMCC 1.12919</strain>
    </source>
</reference>
<organism evidence="7 8">
    <name type="scientific">Chelatococcus reniformis</name>
    <dbReference type="NCBI Taxonomy" id="1494448"/>
    <lineage>
        <taxon>Bacteria</taxon>
        <taxon>Pseudomonadati</taxon>
        <taxon>Pseudomonadota</taxon>
        <taxon>Alphaproteobacteria</taxon>
        <taxon>Hyphomicrobiales</taxon>
        <taxon>Chelatococcaceae</taxon>
        <taxon>Chelatococcus</taxon>
    </lineage>
</organism>
<accession>A0A916TYR2</accession>
<dbReference type="NCBIfam" id="TIGR01727">
    <property type="entry name" value="oligo_HPY"/>
    <property type="match status" value="1"/>
</dbReference>
<keyword evidence="4" id="KW-0547">Nucleotide-binding</keyword>
<dbReference type="RefSeq" id="WP_188608052.1">
    <property type="nucleotide sequence ID" value="NZ_BMGG01000002.1"/>
</dbReference>
<dbReference type="GO" id="GO:0005524">
    <property type="term" value="F:ATP binding"/>
    <property type="evidence" value="ECO:0007669"/>
    <property type="project" value="UniProtKB-KW"/>
</dbReference>
<dbReference type="GO" id="GO:0016887">
    <property type="term" value="F:ATP hydrolysis activity"/>
    <property type="evidence" value="ECO:0007669"/>
    <property type="project" value="InterPro"/>
</dbReference>
<dbReference type="AlphaFoldDB" id="A0A916TYR2"/>
<comment type="caution">
    <text evidence="7">The sequence shown here is derived from an EMBL/GenBank/DDBJ whole genome shotgun (WGS) entry which is preliminary data.</text>
</comment>
<dbReference type="PANTHER" id="PTHR43776:SF7">
    <property type="entry name" value="D,D-DIPEPTIDE TRANSPORT ATP-BINDING PROTEIN DDPF-RELATED"/>
    <property type="match status" value="1"/>
</dbReference>
<proteinExistence type="inferred from homology"/>
<dbReference type="InterPro" id="IPR003439">
    <property type="entry name" value="ABC_transporter-like_ATP-bd"/>
</dbReference>
<evidence type="ECO:0000259" key="6">
    <source>
        <dbReference type="PROSITE" id="PS50893"/>
    </source>
</evidence>
<dbReference type="Pfam" id="PF00005">
    <property type="entry name" value="ABC_tran"/>
    <property type="match status" value="1"/>
</dbReference>
<dbReference type="InterPro" id="IPR050319">
    <property type="entry name" value="ABC_transp_ATP-bind"/>
</dbReference>
<keyword evidence="5 7" id="KW-0067">ATP-binding</keyword>
<name>A0A916TYR2_9HYPH</name>
<protein>
    <submittedName>
        <fullName evidence="7">ABC transporter ATP-binding protein</fullName>
    </submittedName>
</protein>
<comment type="similarity">
    <text evidence="2">Belongs to the ABC transporter superfamily.</text>
</comment>
<evidence type="ECO:0000256" key="4">
    <source>
        <dbReference type="ARBA" id="ARBA00022741"/>
    </source>
</evidence>
<evidence type="ECO:0000313" key="8">
    <source>
        <dbReference type="Proteomes" id="UP000637002"/>
    </source>
</evidence>
<dbReference type="PANTHER" id="PTHR43776">
    <property type="entry name" value="TRANSPORT ATP-BINDING PROTEIN"/>
    <property type="match status" value="1"/>
</dbReference>
<dbReference type="GO" id="GO:0055085">
    <property type="term" value="P:transmembrane transport"/>
    <property type="evidence" value="ECO:0007669"/>
    <property type="project" value="UniProtKB-ARBA"/>
</dbReference>
<reference evidence="7" key="2">
    <citation type="submission" date="2020-09" db="EMBL/GenBank/DDBJ databases">
        <authorList>
            <person name="Sun Q."/>
            <person name="Zhou Y."/>
        </authorList>
    </citation>
    <scope>NUCLEOTIDE SEQUENCE</scope>
    <source>
        <strain evidence="7">CGMCC 1.12919</strain>
    </source>
</reference>
<dbReference type="Pfam" id="PF08352">
    <property type="entry name" value="oligo_HPY"/>
    <property type="match status" value="1"/>
</dbReference>
<dbReference type="InterPro" id="IPR003593">
    <property type="entry name" value="AAA+_ATPase"/>
</dbReference>
<evidence type="ECO:0000256" key="5">
    <source>
        <dbReference type="ARBA" id="ARBA00022840"/>
    </source>
</evidence>
<feature type="domain" description="ABC transporter" evidence="6">
    <location>
        <begin position="7"/>
        <end position="251"/>
    </location>
</feature>
<dbReference type="InterPro" id="IPR027417">
    <property type="entry name" value="P-loop_NTPase"/>
</dbReference>
<dbReference type="Proteomes" id="UP000637002">
    <property type="component" value="Unassembled WGS sequence"/>
</dbReference>
<sequence>MTFAPLVQVAHLSKRFRLDRHHYVGAVNDISFTIGKGETLGLVGESGSGKTTVGRCLLRLIEPSAGSITFAGADLTGASAAELRALRPRLQLVFQDPLASLNPRRTIGQTVAEPLRLHTRQSAAACRAAAAEMLREVGLDASRFDRYPIELTASEQQRVGIARALVTRPDLVVLDEPTSTLDPIMRAEILDVLERMQAALGVSYLFISHDLTAVERLSHRIAVMYLGRLVEIGSTRALMRQQDHPYTRALLSAVLDADPTKPIPPHVVEGEIPSAVNPRDECPFVGRCPIHIPVCRDAMPGMADMGGAHFAACVRAPELVRGAL</sequence>
<dbReference type="SUPFAM" id="SSF52540">
    <property type="entry name" value="P-loop containing nucleoside triphosphate hydrolases"/>
    <property type="match status" value="1"/>
</dbReference>
<evidence type="ECO:0000256" key="2">
    <source>
        <dbReference type="ARBA" id="ARBA00005417"/>
    </source>
</evidence>
<dbReference type="FunFam" id="3.40.50.300:FF:000016">
    <property type="entry name" value="Oligopeptide ABC transporter ATP-binding component"/>
    <property type="match status" value="1"/>
</dbReference>
<gene>
    <name evidence="7" type="ORF">GCM10010994_09970</name>
</gene>
<dbReference type="PROSITE" id="PS50893">
    <property type="entry name" value="ABC_TRANSPORTER_2"/>
    <property type="match status" value="1"/>
</dbReference>
<evidence type="ECO:0000313" key="7">
    <source>
        <dbReference type="EMBL" id="GGC52863.1"/>
    </source>
</evidence>
<dbReference type="GO" id="GO:0005886">
    <property type="term" value="C:plasma membrane"/>
    <property type="evidence" value="ECO:0007669"/>
    <property type="project" value="UniProtKB-SubCell"/>
</dbReference>
<dbReference type="CDD" id="cd03257">
    <property type="entry name" value="ABC_NikE_OppD_transporters"/>
    <property type="match status" value="1"/>
</dbReference>
<dbReference type="Gene3D" id="3.40.50.300">
    <property type="entry name" value="P-loop containing nucleotide triphosphate hydrolases"/>
    <property type="match status" value="1"/>
</dbReference>
<evidence type="ECO:0000256" key="1">
    <source>
        <dbReference type="ARBA" id="ARBA00004417"/>
    </source>
</evidence>
<dbReference type="EMBL" id="BMGG01000002">
    <property type="protein sequence ID" value="GGC52863.1"/>
    <property type="molecule type" value="Genomic_DNA"/>
</dbReference>
<dbReference type="GO" id="GO:0015833">
    <property type="term" value="P:peptide transport"/>
    <property type="evidence" value="ECO:0007669"/>
    <property type="project" value="InterPro"/>
</dbReference>
<dbReference type="SMART" id="SM00382">
    <property type="entry name" value="AAA"/>
    <property type="match status" value="1"/>
</dbReference>
<keyword evidence="3" id="KW-0813">Transport</keyword>
<dbReference type="InterPro" id="IPR013563">
    <property type="entry name" value="Oligopep_ABC_C"/>
</dbReference>
<keyword evidence="8" id="KW-1185">Reference proteome</keyword>